<dbReference type="Gene3D" id="1.10.1400.10">
    <property type="match status" value="1"/>
</dbReference>
<comment type="cofactor">
    <cofactor evidence="5">
        <name>Ca(2+)</name>
        <dbReference type="ChEBI" id="CHEBI:29108"/>
    </cofactor>
    <text evidence="5">Binds 1 Ca(2+) ion per dimer.</text>
</comment>
<dbReference type="SUPFAM" id="SSF56235">
    <property type="entry name" value="N-terminal nucleophile aminohydrolases (Ntn hydrolases)"/>
    <property type="match status" value="1"/>
</dbReference>
<dbReference type="InterPro" id="IPR043146">
    <property type="entry name" value="Penicillin_amidase_N_B-knob"/>
</dbReference>
<dbReference type="InterPro" id="IPR014395">
    <property type="entry name" value="Pen/GL7ACA/AHL_acylase"/>
</dbReference>
<dbReference type="EMBL" id="FOLX01000001">
    <property type="protein sequence ID" value="SFC72297.1"/>
    <property type="molecule type" value="Genomic_DNA"/>
</dbReference>
<dbReference type="STRING" id="517719.SAMN05421762_1949"/>
<gene>
    <name evidence="7" type="ORF">SAMN05421762_1949</name>
</gene>
<dbReference type="Gene3D" id="3.60.20.10">
    <property type="entry name" value="Glutamine Phosphoribosylpyrophosphate, subunit 1, domain 1"/>
    <property type="match status" value="1"/>
</dbReference>
<dbReference type="AlphaFoldDB" id="A0A1I1LGI5"/>
<keyword evidence="8" id="KW-1185">Reference proteome</keyword>
<dbReference type="InterPro" id="IPR029055">
    <property type="entry name" value="Ntn_hydrolases_N"/>
</dbReference>
<comment type="similarity">
    <text evidence="1">Belongs to the peptidase S45 family.</text>
</comment>
<proteinExistence type="inferred from homology"/>
<name>A0A1I1LGI5_9RHOB</name>
<dbReference type="PANTHER" id="PTHR34218">
    <property type="entry name" value="PEPTIDASE S45 PENICILLIN AMIDASE"/>
    <property type="match status" value="1"/>
</dbReference>
<dbReference type="GO" id="GO:0017000">
    <property type="term" value="P:antibiotic biosynthetic process"/>
    <property type="evidence" value="ECO:0007669"/>
    <property type="project" value="InterPro"/>
</dbReference>
<dbReference type="Gene3D" id="1.10.439.10">
    <property type="entry name" value="Penicillin Amidohydrolase, domain 1"/>
    <property type="match status" value="1"/>
</dbReference>
<dbReference type="GO" id="GO:0016811">
    <property type="term" value="F:hydrolase activity, acting on carbon-nitrogen (but not peptide) bonds, in linear amides"/>
    <property type="evidence" value="ECO:0007669"/>
    <property type="project" value="InterPro"/>
</dbReference>
<feature type="transmembrane region" description="Helical" evidence="6">
    <location>
        <begin position="12"/>
        <end position="31"/>
    </location>
</feature>
<sequence>MLGKVFVWLFRIATGLVVLTVIAVALIYWFASRSLPEYDKVIEVPGLSAPVEIVRDNANVPHIFGETDEDVLFGLGYAHAQDRLWQMLTMRWTVQGRLSEVFGLRTLRIDRQMRRLDLYTVARQAIDYQDAESMAKFRAYAAGVNARLEEVNTDALGRGAPELFLFNAPVAPWTPTDTLAMGKLMALQLSGHLSNEVLRARASLALEDPARLPDIMPDAPGAGIAALPEYAALFPGLPRYAQGLGLPDDPLSPFNPTPLAGASNAFAAAPSRSASGGTLLANDPHLGFSAPAIWYLARLELQSGGVIGGTIPGIPSVLTGRSERLGWGLTSSYLDDQDVHIEALNPSNPNEYQTPEGFKEFESRGTIVRIKDGDPVTMTLRRTENGPVLSGNDYNLATITPPGHVATVSWTALDPEDRSLAAGIRLMSAPNITEALSVMEDYTAPSQNLTLVDRDTIAMKMIGRMPARDPAHASQGRMPTQGWLAENRWQGYLPYAENPEFRSPVGGILGNTNNKLVDRPFPNHVSFLWGDTQRVHRWQRLMQSREVHTRDSFIEAQLDTVSFTARSLLPLVGKDLWFTGEAAPEGTPERLRQRALELLAGWNGEMNEHLPEPLIYSAWLRALQHRLIQDELGPLANEFTHVEPVFLERVYRNIDGAGDWCDIQQSSPVETCTDIARMALDDALIWIDETYGDALESLRWGDAHQATHDHPILGEIAVLKHFVNIRQSTSGGDNTLLRGKTKGTLPDPFLNVHGAGYRGVYDFADPNSSVFVTSTGQSGHFLSRHYDDLSQLWRRGEYVPMSLDEELARAANEGITILRPAP</sequence>
<keyword evidence="6" id="KW-0472">Membrane</keyword>
<feature type="binding site" evidence="5">
    <location>
        <position position="335"/>
    </location>
    <ligand>
        <name>Ca(2+)</name>
        <dbReference type="ChEBI" id="CHEBI:29108"/>
    </ligand>
</feature>
<evidence type="ECO:0000256" key="4">
    <source>
        <dbReference type="PIRSR" id="PIRSR001227-1"/>
    </source>
</evidence>
<evidence type="ECO:0000256" key="5">
    <source>
        <dbReference type="PIRSR" id="PIRSR001227-2"/>
    </source>
</evidence>
<evidence type="ECO:0000256" key="1">
    <source>
        <dbReference type="ARBA" id="ARBA00006586"/>
    </source>
</evidence>
<evidence type="ECO:0000256" key="3">
    <source>
        <dbReference type="ARBA" id="ARBA00023145"/>
    </source>
</evidence>
<dbReference type="InterPro" id="IPR002692">
    <property type="entry name" value="S45"/>
</dbReference>
<dbReference type="Proteomes" id="UP000231644">
    <property type="component" value="Unassembled WGS sequence"/>
</dbReference>
<dbReference type="GO" id="GO:0046872">
    <property type="term" value="F:metal ion binding"/>
    <property type="evidence" value="ECO:0007669"/>
    <property type="project" value="UniProtKB-KW"/>
</dbReference>
<dbReference type="InterPro" id="IPR023343">
    <property type="entry name" value="Penicillin_amidase_dom1"/>
</dbReference>
<keyword evidence="3" id="KW-0865">Zymogen</keyword>
<keyword evidence="5" id="KW-0106">Calcium</keyword>
<accession>A0A1I1LGI5</accession>
<feature type="active site" description="Nucleophile" evidence="4">
    <location>
        <position position="263"/>
    </location>
</feature>
<keyword evidence="2" id="KW-0378">Hydrolase</keyword>
<dbReference type="PIRSF" id="PIRSF001227">
    <property type="entry name" value="Pen_acylase"/>
    <property type="match status" value="1"/>
</dbReference>
<keyword evidence="6" id="KW-0812">Transmembrane</keyword>
<feature type="binding site" evidence="5">
    <location>
        <position position="196"/>
    </location>
    <ligand>
        <name>Ca(2+)</name>
        <dbReference type="ChEBI" id="CHEBI:29108"/>
    </ligand>
</feature>
<evidence type="ECO:0000313" key="7">
    <source>
        <dbReference type="EMBL" id="SFC72297.1"/>
    </source>
</evidence>
<keyword evidence="5" id="KW-0479">Metal-binding</keyword>
<dbReference type="Pfam" id="PF01804">
    <property type="entry name" value="Penicil_amidase"/>
    <property type="match status" value="1"/>
</dbReference>
<dbReference type="PANTHER" id="PTHR34218:SF4">
    <property type="entry name" value="ACYL-HOMOSERINE LACTONE ACYLASE QUIP"/>
    <property type="match status" value="1"/>
</dbReference>
<reference evidence="7 8" key="1">
    <citation type="submission" date="2016-10" db="EMBL/GenBank/DDBJ databases">
        <authorList>
            <person name="de Groot N.N."/>
        </authorList>
    </citation>
    <scope>NUCLEOTIDE SEQUENCE [LARGE SCALE GENOMIC DNA]</scope>
    <source>
        <strain evidence="7 8">DSM 29619</strain>
    </source>
</reference>
<feature type="binding site" evidence="5">
    <location>
        <position position="338"/>
    </location>
    <ligand>
        <name>Ca(2+)</name>
        <dbReference type="ChEBI" id="CHEBI:29108"/>
    </ligand>
</feature>
<protein>
    <submittedName>
        <fullName evidence="7">Penicillin amidase</fullName>
    </submittedName>
</protein>
<dbReference type="CDD" id="cd03747">
    <property type="entry name" value="Ntn_PGA_like"/>
    <property type="match status" value="1"/>
</dbReference>
<dbReference type="InterPro" id="IPR043147">
    <property type="entry name" value="Penicillin_amidase_A-knob"/>
</dbReference>
<organism evidence="7 8">
    <name type="scientific">Pseudooceanicola nitratireducens</name>
    <dbReference type="NCBI Taxonomy" id="517719"/>
    <lineage>
        <taxon>Bacteria</taxon>
        <taxon>Pseudomonadati</taxon>
        <taxon>Pseudomonadota</taxon>
        <taxon>Alphaproteobacteria</taxon>
        <taxon>Rhodobacterales</taxon>
        <taxon>Paracoccaceae</taxon>
        <taxon>Pseudooceanicola</taxon>
    </lineage>
</organism>
<keyword evidence="6" id="KW-1133">Transmembrane helix</keyword>
<dbReference type="Gene3D" id="2.30.120.10">
    <property type="match status" value="1"/>
</dbReference>
<evidence type="ECO:0000256" key="2">
    <source>
        <dbReference type="ARBA" id="ARBA00022801"/>
    </source>
</evidence>
<evidence type="ECO:0000256" key="6">
    <source>
        <dbReference type="SAM" id="Phobius"/>
    </source>
</evidence>
<evidence type="ECO:0000313" key="8">
    <source>
        <dbReference type="Proteomes" id="UP000231644"/>
    </source>
</evidence>